<organism evidence="15">
    <name type="scientific">Phallusia mammillata</name>
    <dbReference type="NCBI Taxonomy" id="59560"/>
    <lineage>
        <taxon>Eukaryota</taxon>
        <taxon>Metazoa</taxon>
        <taxon>Chordata</taxon>
        <taxon>Tunicata</taxon>
        <taxon>Ascidiacea</taxon>
        <taxon>Phlebobranchia</taxon>
        <taxon>Ascidiidae</taxon>
        <taxon>Phallusia</taxon>
    </lineage>
</organism>
<accession>A0A6F9DMX3</accession>
<evidence type="ECO:0000256" key="12">
    <source>
        <dbReference type="ARBA" id="ARBA00023157"/>
    </source>
</evidence>
<reference evidence="15" key="1">
    <citation type="submission" date="2020-04" db="EMBL/GenBank/DDBJ databases">
        <authorList>
            <person name="Neveu A P."/>
        </authorList>
    </citation>
    <scope>NUCLEOTIDE SEQUENCE</scope>
    <source>
        <tissue evidence="15">Whole embryo</tissue>
    </source>
</reference>
<dbReference type="PANTHER" id="PTHR20900">
    <property type="entry name" value="NADH:UBIQUINONE OXIDOREDUCTASE B18-LIKE SUBUNIT"/>
    <property type="match status" value="1"/>
</dbReference>
<evidence type="ECO:0000256" key="11">
    <source>
        <dbReference type="ARBA" id="ARBA00023136"/>
    </source>
</evidence>
<dbReference type="InterPro" id="IPR008698">
    <property type="entry name" value="NDUB7"/>
</dbReference>
<dbReference type="PANTHER" id="PTHR20900:SF0">
    <property type="entry name" value="NADH DEHYDROGENASE [UBIQUINONE] 1 BETA SUBCOMPLEX SUBUNIT 7"/>
    <property type="match status" value="1"/>
</dbReference>
<protein>
    <recommendedName>
        <fullName evidence="5">NADH dehydrogenase [ubiquinone] 1 beta subcomplex subunit 7</fullName>
    </recommendedName>
    <alternativeName>
        <fullName evidence="13">Complex I-B18</fullName>
    </alternativeName>
    <alternativeName>
        <fullName evidence="14">NADH-ubiquinone oxidoreductase B18 subunit</fullName>
    </alternativeName>
</protein>
<keyword evidence="6" id="KW-0813">Transport</keyword>
<keyword evidence="10" id="KW-0496">Mitochondrion</keyword>
<keyword evidence="11" id="KW-0472">Membrane</keyword>
<keyword evidence="15" id="KW-0830">Ubiquinone</keyword>
<evidence type="ECO:0000256" key="9">
    <source>
        <dbReference type="ARBA" id="ARBA00022982"/>
    </source>
</evidence>
<evidence type="ECO:0000256" key="8">
    <source>
        <dbReference type="ARBA" id="ARBA00022792"/>
    </source>
</evidence>
<dbReference type="EMBL" id="LR788403">
    <property type="protein sequence ID" value="CAB3264265.1"/>
    <property type="molecule type" value="mRNA"/>
</dbReference>
<comment type="similarity">
    <text evidence="4">Belongs to the complex I NDUFB7 subunit family.</text>
</comment>
<dbReference type="PROSITE" id="PS51808">
    <property type="entry name" value="CHCH"/>
    <property type="match status" value="1"/>
</dbReference>
<evidence type="ECO:0000256" key="7">
    <source>
        <dbReference type="ARBA" id="ARBA00022660"/>
    </source>
</evidence>
<proteinExistence type="evidence at transcript level"/>
<comment type="function">
    <text evidence="1">Accessory subunit of the mitochondrial membrane respiratory chain NADH dehydrogenase (Complex I), that is believed not to be involved in catalysis. Complex I functions in the transfer of electrons from NADH to the respiratory chain. The immediate electron acceptor for the enzyme is believed to be ubiquinone.</text>
</comment>
<evidence type="ECO:0000256" key="14">
    <source>
        <dbReference type="ARBA" id="ARBA00030710"/>
    </source>
</evidence>
<keyword evidence="9" id="KW-0249">Electron transport</keyword>
<name>A0A6F9DMX3_9ASCI</name>
<evidence type="ECO:0000256" key="10">
    <source>
        <dbReference type="ARBA" id="ARBA00023128"/>
    </source>
</evidence>
<dbReference type="Pfam" id="PF05676">
    <property type="entry name" value="NDUF_B7"/>
    <property type="match status" value="1"/>
</dbReference>
<evidence type="ECO:0000313" key="15">
    <source>
        <dbReference type="EMBL" id="CAB3264265.1"/>
    </source>
</evidence>
<evidence type="ECO:0000256" key="3">
    <source>
        <dbReference type="ARBA" id="ARBA00004637"/>
    </source>
</evidence>
<keyword evidence="8" id="KW-0999">Mitochondrion inner membrane</keyword>
<sequence>MGTSLSRSFHQEDEPMDKAEIYEKFKDTSRPVREMKCTTEEMDLANIPKANRDYCAHLYMDFMKCRRDWFPEMYRCSDLLHKYQHCTVHDIKHRMMDYERAKRLMAREKRRQSELIE</sequence>
<gene>
    <name evidence="15" type="primary">Ndufb7</name>
</gene>
<evidence type="ECO:0000256" key="6">
    <source>
        <dbReference type="ARBA" id="ARBA00022448"/>
    </source>
</evidence>
<evidence type="ECO:0000256" key="2">
    <source>
        <dbReference type="ARBA" id="ARBA00004569"/>
    </source>
</evidence>
<dbReference type="AlphaFoldDB" id="A0A6F9DMX3"/>
<keyword evidence="12" id="KW-1015">Disulfide bond</keyword>
<evidence type="ECO:0000256" key="1">
    <source>
        <dbReference type="ARBA" id="ARBA00003195"/>
    </source>
</evidence>
<evidence type="ECO:0000256" key="4">
    <source>
        <dbReference type="ARBA" id="ARBA00008006"/>
    </source>
</evidence>
<dbReference type="GO" id="GO:0005758">
    <property type="term" value="C:mitochondrial intermembrane space"/>
    <property type="evidence" value="ECO:0007669"/>
    <property type="project" value="UniProtKB-SubCell"/>
</dbReference>
<evidence type="ECO:0000256" key="5">
    <source>
        <dbReference type="ARBA" id="ARBA00018677"/>
    </source>
</evidence>
<comment type="subcellular location">
    <subcellularLocation>
        <location evidence="3">Mitochondrion inner membrane</location>
        <topology evidence="3">Peripheral membrane protein</topology>
    </subcellularLocation>
    <subcellularLocation>
        <location evidence="2">Mitochondrion intermembrane space</location>
    </subcellularLocation>
</comment>
<dbReference type="GO" id="GO:0005743">
    <property type="term" value="C:mitochondrial inner membrane"/>
    <property type="evidence" value="ECO:0007669"/>
    <property type="project" value="UniProtKB-SubCell"/>
</dbReference>
<evidence type="ECO:0000256" key="13">
    <source>
        <dbReference type="ARBA" id="ARBA00030188"/>
    </source>
</evidence>
<keyword evidence="7" id="KW-0679">Respiratory chain</keyword>